<evidence type="ECO:0000256" key="8">
    <source>
        <dbReference type="ARBA" id="ARBA00037998"/>
    </source>
</evidence>
<evidence type="ECO:0000256" key="9">
    <source>
        <dbReference type="SAM" id="Phobius"/>
    </source>
</evidence>
<dbReference type="OrthoDB" id="9778908at2"/>
<protein>
    <submittedName>
        <fullName evidence="10">Branched-chain amino acid ABC transporter permease</fullName>
    </submittedName>
</protein>
<dbReference type="GO" id="GO:0022857">
    <property type="term" value="F:transmembrane transporter activity"/>
    <property type="evidence" value="ECO:0007669"/>
    <property type="project" value="InterPro"/>
</dbReference>
<comment type="caution">
    <text evidence="10">The sequence shown here is derived from an EMBL/GenBank/DDBJ whole genome shotgun (WGS) entry which is preliminary data.</text>
</comment>
<reference evidence="10 11" key="1">
    <citation type="submission" date="2018-12" db="EMBL/GenBank/DDBJ databases">
        <authorList>
            <person name="Yang Y."/>
        </authorList>
    </citation>
    <scope>NUCLEOTIDE SEQUENCE [LARGE SCALE GENOMIC DNA]</scope>
    <source>
        <strain evidence="10 11">GSF71</strain>
    </source>
</reference>
<dbReference type="Pfam" id="PF02653">
    <property type="entry name" value="BPD_transp_2"/>
    <property type="match status" value="1"/>
</dbReference>
<evidence type="ECO:0000256" key="2">
    <source>
        <dbReference type="ARBA" id="ARBA00022448"/>
    </source>
</evidence>
<dbReference type="EMBL" id="RZIJ01000019">
    <property type="protein sequence ID" value="RUQ66798.1"/>
    <property type="molecule type" value="Genomic_DNA"/>
</dbReference>
<sequence>MLTQVLLIAAMSSALYMLLALGFTLIFGILRIVNFAHGEFVMIGAYAVFALTSGLGLGYAAALPLAALLAGGLGLLAERALFRRYAGDELGGMIMSLALAITLQGAAAVLFTIDQQSVERPVTGVLRIGDAVLPKDQLFVAGFALAAVAAFHLLVQRTRFGLALRAVAQDPETLRLQGVSPRRLYPAAFGIGCLLAGLAGALTAPLYTIHPYMGETAILKAFIVVVLGGLGSVPGAIAASVLLGVTEAAVSTWLGVTAATLTSFVAVMAILLVKPTGLGGRA</sequence>
<dbReference type="GO" id="GO:0006865">
    <property type="term" value="P:amino acid transport"/>
    <property type="evidence" value="ECO:0007669"/>
    <property type="project" value="UniProtKB-KW"/>
</dbReference>
<evidence type="ECO:0000313" key="11">
    <source>
        <dbReference type="Proteomes" id="UP000280346"/>
    </source>
</evidence>
<keyword evidence="3" id="KW-1003">Cell membrane</keyword>
<feature type="transmembrane region" description="Helical" evidence="9">
    <location>
        <begin position="221"/>
        <end position="245"/>
    </location>
</feature>
<evidence type="ECO:0000256" key="1">
    <source>
        <dbReference type="ARBA" id="ARBA00004651"/>
    </source>
</evidence>
<evidence type="ECO:0000256" key="7">
    <source>
        <dbReference type="ARBA" id="ARBA00023136"/>
    </source>
</evidence>
<comment type="subcellular location">
    <subcellularLocation>
        <location evidence="1">Cell membrane</location>
        <topology evidence="1">Multi-pass membrane protein</topology>
    </subcellularLocation>
</comment>
<dbReference type="RefSeq" id="WP_127001773.1">
    <property type="nucleotide sequence ID" value="NZ_CP173193.1"/>
</dbReference>
<dbReference type="PANTHER" id="PTHR11795:SF442">
    <property type="entry name" value="ABC TRANSPORTER ATP-BINDING PROTEIN"/>
    <property type="match status" value="1"/>
</dbReference>
<keyword evidence="4 9" id="KW-0812">Transmembrane</keyword>
<feature type="transmembrane region" description="Helical" evidence="9">
    <location>
        <begin position="6"/>
        <end position="33"/>
    </location>
</feature>
<evidence type="ECO:0000256" key="5">
    <source>
        <dbReference type="ARBA" id="ARBA00022970"/>
    </source>
</evidence>
<keyword evidence="11" id="KW-1185">Reference proteome</keyword>
<evidence type="ECO:0000256" key="3">
    <source>
        <dbReference type="ARBA" id="ARBA00022475"/>
    </source>
</evidence>
<feature type="transmembrane region" description="Helical" evidence="9">
    <location>
        <begin position="252"/>
        <end position="273"/>
    </location>
</feature>
<organism evidence="10 11">
    <name type="scientific">Azospirillum doebereinerae</name>
    <dbReference type="NCBI Taxonomy" id="92933"/>
    <lineage>
        <taxon>Bacteria</taxon>
        <taxon>Pseudomonadati</taxon>
        <taxon>Pseudomonadota</taxon>
        <taxon>Alphaproteobacteria</taxon>
        <taxon>Rhodospirillales</taxon>
        <taxon>Azospirillaceae</taxon>
        <taxon>Azospirillum</taxon>
    </lineage>
</organism>
<feature type="transmembrane region" description="Helical" evidence="9">
    <location>
        <begin position="184"/>
        <end position="209"/>
    </location>
</feature>
<dbReference type="InterPro" id="IPR052157">
    <property type="entry name" value="BCAA_transport_permease"/>
</dbReference>
<dbReference type="CDD" id="cd06582">
    <property type="entry name" value="TM_PBP1_LivH_like"/>
    <property type="match status" value="1"/>
</dbReference>
<feature type="transmembrane region" description="Helical" evidence="9">
    <location>
        <begin position="65"/>
        <end position="82"/>
    </location>
</feature>
<dbReference type="AlphaFoldDB" id="A0A433J498"/>
<keyword evidence="2" id="KW-0813">Transport</keyword>
<comment type="similarity">
    <text evidence="8">Belongs to the binding-protein-dependent transport system permease family. LivHM subfamily.</text>
</comment>
<accession>A0A433J498</accession>
<feature type="transmembrane region" description="Helical" evidence="9">
    <location>
        <begin position="138"/>
        <end position="155"/>
    </location>
</feature>
<dbReference type="InterPro" id="IPR001851">
    <property type="entry name" value="ABC_transp_permease"/>
</dbReference>
<evidence type="ECO:0000256" key="6">
    <source>
        <dbReference type="ARBA" id="ARBA00022989"/>
    </source>
</evidence>
<evidence type="ECO:0000313" key="10">
    <source>
        <dbReference type="EMBL" id="RUQ66798.1"/>
    </source>
</evidence>
<proteinExistence type="inferred from homology"/>
<evidence type="ECO:0000256" key="4">
    <source>
        <dbReference type="ARBA" id="ARBA00022692"/>
    </source>
</evidence>
<dbReference type="Proteomes" id="UP000280346">
    <property type="component" value="Unassembled WGS sequence"/>
</dbReference>
<name>A0A433J498_9PROT</name>
<feature type="transmembrane region" description="Helical" evidence="9">
    <location>
        <begin position="94"/>
        <end position="113"/>
    </location>
</feature>
<keyword evidence="5" id="KW-0029">Amino-acid transport</keyword>
<dbReference type="PANTHER" id="PTHR11795">
    <property type="entry name" value="BRANCHED-CHAIN AMINO ACID TRANSPORT SYSTEM PERMEASE PROTEIN LIVH"/>
    <property type="match status" value="1"/>
</dbReference>
<gene>
    <name evidence="10" type="ORF">EJ913_21670</name>
</gene>
<keyword evidence="6 9" id="KW-1133">Transmembrane helix</keyword>
<dbReference type="GO" id="GO:0005886">
    <property type="term" value="C:plasma membrane"/>
    <property type="evidence" value="ECO:0007669"/>
    <property type="project" value="UniProtKB-SubCell"/>
</dbReference>
<keyword evidence="7 9" id="KW-0472">Membrane</keyword>